<dbReference type="Proteomes" id="UP000024635">
    <property type="component" value="Unassembled WGS sequence"/>
</dbReference>
<evidence type="ECO:0000313" key="2">
    <source>
        <dbReference type="Proteomes" id="UP000024635"/>
    </source>
</evidence>
<sequence length="119" mass="13804">MLAARTYERMTGQNKLIQKCVSKCFIVYKIAIDGTISAYHYYAPVASPYYLYEKRGGGRAFIGGWQPFEGLSGRMERRGGGRAFSGWMGPSDYFTRFYENPYYKRSSNLWEFLEDRNAL</sequence>
<name>A0A016UU89_9BILA</name>
<dbReference type="EMBL" id="JARK01001365">
    <property type="protein sequence ID" value="EYC18008.1"/>
    <property type="molecule type" value="Genomic_DNA"/>
</dbReference>
<dbReference type="AlphaFoldDB" id="A0A016UU89"/>
<dbReference type="STRING" id="53326.A0A016UU89"/>
<gene>
    <name evidence="1" type="primary">Acey_s0029.g2007</name>
    <name evidence="1" type="ORF">Y032_0029g2007</name>
</gene>
<reference evidence="2" key="1">
    <citation type="journal article" date="2015" name="Nat. Genet.">
        <title>The genome and transcriptome of the zoonotic hookworm Ancylostoma ceylanicum identify infection-specific gene families.</title>
        <authorList>
            <person name="Schwarz E.M."/>
            <person name="Hu Y."/>
            <person name="Antoshechkin I."/>
            <person name="Miller M.M."/>
            <person name="Sternberg P.W."/>
            <person name="Aroian R.V."/>
        </authorList>
    </citation>
    <scope>NUCLEOTIDE SEQUENCE</scope>
    <source>
        <strain evidence="2">HY135</strain>
    </source>
</reference>
<protein>
    <submittedName>
        <fullName evidence="1">Uncharacterized protein</fullName>
    </submittedName>
</protein>
<evidence type="ECO:0000313" key="1">
    <source>
        <dbReference type="EMBL" id="EYC18008.1"/>
    </source>
</evidence>
<comment type="caution">
    <text evidence="1">The sequence shown here is derived from an EMBL/GenBank/DDBJ whole genome shotgun (WGS) entry which is preliminary data.</text>
</comment>
<dbReference type="OrthoDB" id="5862541at2759"/>
<organism evidence="1 2">
    <name type="scientific">Ancylostoma ceylanicum</name>
    <dbReference type="NCBI Taxonomy" id="53326"/>
    <lineage>
        <taxon>Eukaryota</taxon>
        <taxon>Metazoa</taxon>
        <taxon>Ecdysozoa</taxon>
        <taxon>Nematoda</taxon>
        <taxon>Chromadorea</taxon>
        <taxon>Rhabditida</taxon>
        <taxon>Rhabditina</taxon>
        <taxon>Rhabditomorpha</taxon>
        <taxon>Strongyloidea</taxon>
        <taxon>Ancylostomatidae</taxon>
        <taxon>Ancylostomatinae</taxon>
        <taxon>Ancylostoma</taxon>
    </lineage>
</organism>
<keyword evidence="2" id="KW-1185">Reference proteome</keyword>
<proteinExistence type="predicted"/>
<accession>A0A016UU89</accession>